<dbReference type="Pfam" id="PF19741">
    <property type="entry name" value="DUF6230"/>
    <property type="match status" value="1"/>
</dbReference>
<dbReference type="OrthoDB" id="2967500at2"/>
<dbReference type="Proteomes" id="UP000244240">
    <property type="component" value="Unassembled WGS sequence"/>
</dbReference>
<protein>
    <submittedName>
        <fullName evidence="1">Uncharacterized protein</fullName>
    </submittedName>
</protein>
<dbReference type="InterPro" id="IPR046198">
    <property type="entry name" value="DUF6230"/>
</dbReference>
<comment type="caution">
    <text evidence="1">The sequence shown here is derived from an EMBL/GenBank/DDBJ whole genome shotgun (WGS) entry which is preliminary data.</text>
</comment>
<dbReference type="AlphaFoldDB" id="A0A2T6BXH2"/>
<evidence type="ECO:0000313" key="2">
    <source>
        <dbReference type="Proteomes" id="UP000244240"/>
    </source>
</evidence>
<gene>
    <name evidence="1" type="ORF">C8P63_10880</name>
</gene>
<dbReference type="EMBL" id="QBKR01000008">
    <property type="protein sequence ID" value="PTX60770.1"/>
    <property type="molecule type" value="Genomic_DNA"/>
</dbReference>
<keyword evidence="2" id="KW-1185">Reference proteome</keyword>
<sequence>MLKYRGKWFWSSVVAALCLVFAMVLGIWTGGVALAVPIGGIGGFTVEADEIQMSNFKLLPKIGETSERAAYPQGSAQLDGVIKNLKLYKDLNVPGKGKVRVLITASEDVKASGLVLDLSKLDADASFNKLKIAEKNRSDWQQKFGLSAPEVVLKKPSIQGHYLFANSISLPGLSLKLEMNP</sequence>
<organism evidence="1 2">
    <name type="scientific">Melghirimyces profundicolus</name>
    <dbReference type="NCBI Taxonomy" id="1242148"/>
    <lineage>
        <taxon>Bacteria</taxon>
        <taxon>Bacillati</taxon>
        <taxon>Bacillota</taxon>
        <taxon>Bacilli</taxon>
        <taxon>Bacillales</taxon>
        <taxon>Thermoactinomycetaceae</taxon>
        <taxon>Melghirimyces</taxon>
    </lineage>
</organism>
<dbReference type="RefSeq" id="WP_108022727.1">
    <property type="nucleotide sequence ID" value="NZ_QBKR01000008.1"/>
</dbReference>
<accession>A0A2T6BXH2</accession>
<name>A0A2T6BXH2_9BACL</name>
<reference evidence="1 2" key="1">
    <citation type="submission" date="2018-04" db="EMBL/GenBank/DDBJ databases">
        <title>Genomic Encyclopedia of Archaeal and Bacterial Type Strains, Phase II (KMG-II): from individual species to whole genera.</title>
        <authorList>
            <person name="Goeker M."/>
        </authorList>
    </citation>
    <scope>NUCLEOTIDE SEQUENCE [LARGE SCALE GENOMIC DNA]</scope>
    <source>
        <strain evidence="1 2">DSM 45787</strain>
    </source>
</reference>
<evidence type="ECO:0000313" key="1">
    <source>
        <dbReference type="EMBL" id="PTX60770.1"/>
    </source>
</evidence>
<proteinExistence type="predicted"/>